<evidence type="ECO:0000313" key="2">
    <source>
        <dbReference type="Proteomes" id="UP000178425"/>
    </source>
</evidence>
<dbReference type="EMBL" id="MFHI01000009">
    <property type="protein sequence ID" value="OGF79157.1"/>
    <property type="molecule type" value="Genomic_DNA"/>
</dbReference>
<sequence length="117" mass="13795">MKSLGGGFTKYFNGRYKRNGVLFQGQFKAKHISSNEYLLHVSAYVNLNNLVHKHKGNLFRSSWREYFNKIGKTLCKSQILLDQYKNRNEYRNFAISSLKDILARKELSKELEQLLME</sequence>
<organism evidence="1 2">
    <name type="scientific">Candidatus Giovannonibacteria bacterium RIFCSPHIGHO2_02_43_13</name>
    <dbReference type="NCBI Taxonomy" id="1798330"/>
    <lineage>
        <taxon>Bacteria</taxon>
        <taxon>Candidatus Giovannoniibacteriota</taxon>
    </lineage>
</organism>
<dbReference type="GO" id="GO:0004803">
    <property type="term" value="F:transposase activity"/>
    <property type="evidence" value="ECO:0007669"/>
    <property type="project" value="InterPro"/>
</dbReference>
<comment type="caution">
    <text evidence="1">The sequence shown here is derived from an EMBL/GenBank/DDBJ whole genome shotgun (WGS) entry which is preliminary data.</text>
</comment>
<dbReference type="GO" id="GO:0003677">
    <property type="term" value="F:DNA binding"/>
    <property type="evidence" value="ECO:0007669"/>
    <property type="project" value="InterPro"/>
</dbReference>
<name>A0A1F5WU28_9BACT</name>
<gene>
    <name evidence="1" type="ORF">A2W54_00675</name>
</gene>
<protein>
    <recommendedName>
        <fullName evidence="3">Transposase IS200-like domain-containing protein</fullName>
    </recommendedName>
</protein>
<dbReference type="AlphaFoldDB" id="A0A1F5WU28"/>
<reference evidence="1 2" key="1">
    <citation type="journal article" date="2016" name="Nat. Commun.">
        <title>Thousands of microbial genomes shed light on interconnected biogeochemical processes in an aquifer system.</title>
        <authorList>
            <person name="Anantharaman K."/>
            <person name="Brown C.T."/>
            <person name="Hug L.A."/>
            <person name="Sharon I."/>
            <person name="Castelle C.J."/>
            <person name="Probst A.J."/>
            <person name="Thomas B.C."/>
            <person name="Singh A."/>
            <person name="Wilkins M.J."/>
            <person name="Karaoz U."/>
            <person name="Brodie E.L."/>
            <person name="Williams K.H."/>
            <person name="Hubbard S.S."/>
            <person name="Banfield J.F."/>
        </authorList>
    </citation>
    <scope>NUCLEOTIDE SEQUENCE [LARGE SCALE GENOMIC DNA]</scope>
</reference>
<proteinExistence type="predicted"/>
<dbReference type="GO" id="GO:0006313">
    <property type="term" value="P:DNA transposition"/>
    <property type="evidence" value="ECO:0007669"/>
    <property type="project" value="InterPro"/>
</dbReference>
<accession>A0A1F5WU28</accession>
<dbReference type="Proteomes" id="UP000178425">
    <property type="component" value="Unassembled WGS sequence"/>
</dbReference>
<dbReference type="Gene3D" id="3.30.70.1290">
    <property type="entry name" value="Transposase IS200-like"/>
    <property type="match status" value="1"/>
</dbReference>
<evidence type="ECO:0000313" key="1">
    <source>
        <dbReference type="EMBL" id="OGF79157.1"/>
    </source>
</evidence>
<dbReference type="InterPro" id="IPR036515">
    <property type="entry name" value="Transposase_17_sf"/>
</dbReference>
<evidence type="ECO:0008006" key="3">
    <source>
        <dbReference type="Google" id="ProtNLM"/>
    </source>
</evidence>